<feature type="signal peptide" evidence="5">
    <location>
        <begin position="1"/>
        <end position="23"/>
    </location>
</feature>
<dbReference type="PANTHER" id="PTHR10009">
    <property type="entry name" value="PROTEIN YELLOW-RELATED"/>
    <property type="match status" value="1"/>
</dbReference>
<dbReference type="Pfam" id="PF03022">
    <property type="entry name" value="MRJP"/>
    <property type="match status" value="1"/>
</dbReference>
<feature type="chain" id="PRO_5001982454" evidence="5">
    <location>
        <begin position="24"/>
        <end position="529"/>
    </location>
</feature>
<dbReference type="AlphaFoldDB" id="A0A0A1WP59"/>
<dbReference type="GO" id="GO:0005576">
    <property type="term" value="C:extracellular region"/>
    <property type="evidence" value="ECO:0007669"/>
    <property type="project" value="UniProtKB-SubCell"/>
</dbReference>
<evidence type="ECO:0000256" key="4">
    <source>
        <dbReference type="ARBA" id="ARBA00022729"/>
    </source>
</evidence>
<dbReference type="CTD" id="43779"/>
<sequence length="529" mass="59487">MVAHLRFLIAVCLIALILTEIAATETRRYTPFPINTSIQSATAGNNGVKLLAGVQNIPSLIVTPTAPQIPLDYTQHKSRRFYENVPLPSGGDISAAFAGNDVVEPPTEADGSKPFQVVNEWKYLDFEYPTYAQRQRAIAKREFVPENNLPLGIDVYGERMFITTPRWKDGVPASLSYLPYPPKERSPALRPYPDWSAHSDVEQPDCAKLISVYRSSIDPCGRLWVIDSGIVNATNNLNQICQPKIVAFDLATDKMVVSFTLPPDQVKEDSLHSNILADVQDNQCEDAFVYVTDVWRFGIVVYSLSKNRSWRVTNYNFNPNPIASDFNVYGLNFQWLDGVFGMSLTPTTQTAHSSSERTLYFHPMASFKEFAVSTNLLRDEKLWPASAQRLSKYFVEVGDRGYLSQSSAAGIARNGVMFYTQVHRDNIGCWDTTKPYARGNLAMLLGRRQTLVQFPNDLTVDQEPEQSVWVMSNKLPIYLYGQLDYSKVNFRILRGGVDDIVRGTICDTQVQESLSNVPVLVQLQEGQCY</sequence>
<dbReference type="PRINTS" id="PR01366">
    <property type="entry name" value="ROYALJELLY"/>
</dbReference>
<reference evidence="6" key="2">
    <citation type="journal article" date="2015" name="Gigascience">
        <title>Reconstructing a comprehensive transcriptome assembly of a white-pupal translocated strain of the pest fruit fly Bactrocera cucurbitae.</title>
        <authorList>
            <person name="Sim S.B."/>
            <person name="Calla B."/>
            <person name="Hall B."/>
            <person name="DeRego T."/>
            <person name="Geib S.M."/>
        </authorList>
    </citation>
    <scope>NUCLEOTIDE SEQUENCE</scope>
</reference>
<evidence type="ECO:0000256" key="1">
    <source>
        <dbReference type="ARBA" id="ARBA00004613"/>
    </source>
</evidence>
<dbReference type="SUPFAM" id="SSF101898">
    <property type="entry name" value="NHL repeat"/>
    <property type="match status" value="1"/>
</dbReference>
<accession>A0A0A1WP59</accession>
<dbReference type="OrthoDB" id="7776143at2759"/>
<dbReference type="InterPro" id="IPR011042">
    <property type="entry name" value="6-blade_b-propeller_TolB-like"/>
</dbReference>
<evidence type="ECO:0000313" key="6">
    <source>
        <dbReference type="EMBL" id="JAD00461.1"/>
    </source>
</evidence>
<gene>
    <name evidence="6" type="primary">y_5</name>
    <name evidence="6" type="ORF">g.58258</name>
</gene>
<dbReference type="FunFam" id="2.120.10.30:FF:000045">
    <property type="entry name" value="Blast:Protein yellow"/>
    <property type="match status" value="1"/>
</dbReference>
<dbReference type="Gene3D" id="2.120.10.30">
    <property type="entry name" value="TolB, C-terminal domain"/>
    <property type="match status" value="1"/>
</dbReference>
<evidence type="ECO:0000256" key="2">
    <source>
        <dbReference type="ARBA" id="ARBA00009127"/>
    </source>
</evidence>
<dbReference type="GeneID" id="105219999"/>
<organism evidence="6">
    <name type="scientific">Zeugodacus cucurbitae</name>
    <name type="common">Melon fruit fly</name>
    <name type="synonym">Bactrocera cucurbitae</name>
    <dbReference type="NCBI Taxonomy" id="28588"/>
    <lineage>
        <taxon>Eukaryota</taxon>
        <taxon>Metazoa</taxon>
        <taxon>Ecdysozoa</taxon>
        <taxon>Arthropoda</taxon>
        <taxon>Hexapoda</taxon>
        <taxon>Insecta</taxon>
        <taxon>Pterygota</taxon>
        <taxon>Neoptera</taxon>
        <taxon>Endopterygota</taxon>
        <taxon>Diptera</taxon>
        <taxon>Brachycera</taxon>
        <taxon>Muscomorpha</taxon>
        <taxon>Tephritoidea</taxon>
        <taxon>Tephritidae</taxon>
        <taxon>Zeugodacus</taxon>
        <taxon>Zeugodacus</taxon>
    </lineage>
</organism>
<keyword evidence="4 5" id="KW-0732">Signal</keyword>
<comment type="subcellular location">
    <subcellularLocation>
        <location evidence="1">Secreted</location>
    </subcellularLocation>
</comment>
<name>A0A0A1WP59_ZEUCU</name>
<dbReference type="PANTHER" id="PTHR10009:SF13">
    <property type="entry name" value="DOPAMINECHROME TAUTOMERASE"/>
    <property type="match status" value="1"/>
</dbReference>
<protein>
    <submittedName>
        <fullName evidence="6">Protein yellow</fullName>
    </submittedName>
</protein>
<keyword evidence="3" id="KW-0964">Secreted</keyword>
<evidence type="ECO:0000256" key="5">
    <source>
        <dbReference type="SAM" id="SignalP"/>
    </source>
</evidence>
<dbReference type="EMBL" id="GBXI01013831">
    <property type="protein sequence ID" value="JAD00461.1"/>
    <property type="molecule type" value="Transcribed_RNA"/>
</dbReference>
<evidence type="ECO:0000256" key="3">
    <source>
        <dbReference type="ARBA" id="ARBA00022525"/>
    </source>
</evidence>
<dbReference type="InterPro" id="IPR017996">
    <property type="entry name" value="MRJP/yellow-related"/>
</dbReference>
<reference evidence="6" key="1">
    <citation type="submission" date="2014-11" db="EMBL/GenBank/DDBJ databases">
        <authorList>
            <person name="Geib S."/>
        </authorList>
    </citation>
    <scope>NUCLEOTIDE SEQUENCE</scope>
</reference>
<comment type="similarity">
    <text evidence="2">Belongs to the major royal jelly protein family.</text>
</comment>
<proteinExistence type="inferred from homology"/>